<dbReference type="InterPro" id="IPR033985">
    <property type="entry name" value="SusD-like_N"/>
</dbReference>
<comment type="subcellular location">
    <subcellularLocation>
        <location evidence="1">Cell outer membrane</location>
    </subcellularLocation>
</comment>
<dbReference type="Pfam" id="PF07980">
    <property type="entry name" value="SusD_RagB"/>
    <property type="match status" value="1"/>
</dbReference>
<gene>
    <name evidence="8" type="ORF">SAMN04489724_3341</name>
</gene>
<dbReference type="GO" id="GO:0009279">
    <property type="term" value="C:cell outer membrane"/>
    <property type="evidence" value="ECO:0007669"/>
    <property type="project" value="UniProtKB-SubCell"/>
</dbReference>
<sequence length="444" mass="50403">MNNYLRIIYLSGFILCLISCNDFLDEKPSKSLVVPTTPEDIQALLDGDGLMNSDAFTLFLQSDDFELGDAGAAELDDWQRNAVFWKGEIDNPDGVTLEYRNSYEKIFVSHYVMEQVKGFEDSSPQTNELMGQALFYRAYGYFTLAQLFMPDYRMAKESEEEIVPLRSESQLDVDVPMATVSQMYAEIVSDLEQAISLLPETAKYVTRPSRVAAYALLSRVNLAMGDYEKALESSTAALAIRSELMDYNTIDTVNTYPIPFLNEEIIFNGIQTAYSFSFSTNLLVNSEIYESYDAMDLRKPLYFMLNSEGSPNFTGSYNGNFELFSGIAVDELMLTAAECTVRAGDLQAGMDYLNKLLETRWVTGYYVPYVASSQQEAMDIILMERRKSLLYRSTRWMDLKRLSNEPLFHKILKREVSSFSGSLDLSQEAYALKIPARELVFEGK</sequence>
<evidence type="ECO:0000313" key="9">
    <source>
        <dbReference type="Proteomes" id="UP000199673"/>
    </source>
</evidence>
<evidence type="ECO:0000256" key="1">
    <source>
        <dbReference type="ARBA" id="ARBA00004442"/>
    </source>
</evidence>
<evidence type="ECO:0000313" key="8">
    <source>
        <dbReference type="EMBL" id="SFU01857.1"/>
    </source>
</evidence>
<feature type="domain" description="RagB/SusD" evidence="6">
    <location>
        <begin position="331"/>
        <end position="402"/>
    </location>
</feature>
<feature type="domain" description="SusD-like N-terminal" evidence="7">
    <location>
        <begin position="22"/>
        <end position="222"/>
    </location>
</feature>
<dbReference type="InterPro" id="IPR012944">
    <property type="entry name" value="SusD_RagB_dom"/>
</dbReference>
<dbReference type="Proteomes" id="UP000199673">
    <property type="component" value="Unassembled WGS sequence"/>
</dbReference>
<evidence type="ECO:0000256" key="3">
    <source>
        <dbReference type="ARBA" id="ARBA00022729"/>
    </source>
</evidence>
<evidence type="ECO:0000259" key="6">
    <source>
        <dbReference type="Pfam" id="PF07980"/>
    </source>
</evidence>
<keyword evidence="4" id="KW-0472">Membrane</keyword>
<accession>A0A1I7CQY4</accession>
<dbReference type="OrthoDB" id="653598at2"/>
<dbReference type="SUPFAM" id="SSF48452">
    <property type="entry name" value="TPR-like"/>
    <property type="match status" value="1"/>
</dbReference>
<dbReference type="EMBL" id="FPBF01000005">
    <property type="protein sequence ID" value="SFU01857.1"/>
    <property type="molecule type" value="Genomic_DNA"/>
</dbReference>
<dbReference type="AlphaFoldDB" id="A0A1I7CQY4"/>
<evidence type="ECO:0000256" key="5">
    <source>
        <dbReference type="ARBA" id="ARBA00023237"/>
    </source>
</evidence>
<keyword evidence="9" id="KW-1185">Reference proteome</keyword>
<keyword evidence="5" id="KW-0998">Cell outer membrane</keyword>
<dbReference type="Pfam" id="PF14322">
    <property type="entry name" value="SusD-like_3"/>
    <property type="match status" value="1"/>
</dbReference>
<reference evidence="9" key="1">
    <citation type="submission" date="2016-10" db="EMBL/GenBank/DDBJ databases">
        <authorList>
            <person name="Varghese N."/>
            <person name="Submissions S."/>
        </authorList>
    </citation>
    <scope>NUCLEOTIDE SEQUENCE [LARGE SCALE GENOMIC DNA]</scope>
    <source>
        <strain evidence="9">DSM 23445</strain>
    </source>
</reference>
<name>A0A1I7CQY4_9BACT</name>
<evidence type="ECO:0000256" key="4">
    <source>
        <dbReference type="ARBA" id="ARBA00023136"/>
    </source>
</evidence>
<protein>
    <submittedName>
        <fullName evidence="8">SusD family protein</fullName>
    </submittedName>
</protein>
<comment type="similarity">
    <text evidence="2">Belongs to the SusD family.</text>
</comment>
<dbReference type="InterPro" id="IPR011990">
    <property type="entry name" value="TPR-like_helical_dom_sf"/>
</dbReference>
<organism evidence="8 9">
    <name type="scientific">Algoriphagus locisalis</name>
    <dbReference type="NCBI Taxonomy" id="305507"/>
    <lineage>
        <taxon>Bacteria</taxon>
        <taxon>Pseudomonadati</taxon>
        <taxon>Bacteroidota</taxon>
        <taxon>Cytophagia</taxon>
        <taxon>Cytophagales</taxon>
        <taxon>Cyclobacteriaceae</taxon>
        <taxon>Algoriphagus</taxon>
    </lineage>
</organism>
<evidence type="ECO:0000256" key="2">
    <source>
        <dbReference type="ARBA" id="ARBA00006275"/>
    </source>
</evidence>
<evidence type="ECO:0000259" key="7">
    <source>
        <dbReference type="Pfam" id="PF14322"/>
    </source>
</evidence>
<proteinExistence type="inferred from homology"/>
<keyword evidence="3" id="KW-0732">Signal</keyword>
<dbReference type="RefSeq" id="WP_091695573.1">
    <property type="nucleotide sequence ID" value="NZ_FPBF01000005.1"/>
</dbReference>
<dbReference type="STRING" id="305507.SAMN04489724_3341"/>
<dbReference type="Gene3D" id="1.25.40.390">
    <property type="match status" value="1"/>
</dbReference>